<dbReference type="CDD" id="cd06454">
    <property type="entry name" value="KBL_like"/>
    <property type="match status" value="1"/>
</dbReference>
<dbReference type="SUPFAM" id="SSF53383">
    <property type="entry name" value="PLP-dependent transferases"/>
    <property type="match status" value="1"/>
</dbReference>
<evidence type="ECO:0000259" key="12">
    <source>
        <dbReference type="Pfam" id="PF00155"/>
    </source>
</evidence>
<name>A0A917CPY8_9BACL</name>
<evidence type="ECO:0000256" key="6">
    <source>
        <dbReference type="ARBA" id="ARBA00022679"/>
    </source>
</evidence>
<organism evidence="13 14">
    <name type="scientific">Paenibacillus abyssi</name>
    <dbReference type="NCBI Taxonomy" id="1340531"/>
    <lineage>
        <taxon>Bacteria</taxon>
        <taxon>Bacillati</taxon>
        <taxon>Bacillota</taxon>
        <taxon>Bacilli</taxon>
        <taxon>Bacillales</taxon>
        <taxon>Paenibacillaceae</taxon>
        <taxon>Paenibacillus</taxon>
    </lineage>
</organism>
<reference evidence="13" key="1">
    <citation type="journal article" date="2014" name="Int. J. Syst. Evol. Microbiol.">
        <title>Complete genome sequence of Corynebacterium casei LMG S-19264T (=DSM 44701T), isolated from a smear-ripened cheese.</title>
        <authorList>
            <consortium name="US DOE Joint Genome Institute (JGI-PGF)"/>
            <person name="Walter F."/>
            <person name="Albersmeier A."/>
            <person name="Kalinowski J."/>
            <person name="Ruckert C."/>
        </authorList>
    </citation>
    <scope>NUCLEOTIDE SEQUENCE</scope>
    <source>
        <strain evidence="13">CGMCC 1.12987</strain>
    </source>
</reference>
<dbReference type="PANTHER" id="PTHR13693:SF100">
    <property type="entry name" value="8-AMINO-7-OXONONANOATE SYNTHASE"/>
    <property type="match status" value="1"/>
</dbReference>
<dbReference type="Pfam" id="PF00155">
    <property type="entry name" value="Aminotran_1_2"/>
    <property type="match status" value="1"/>
</dbReference>
<dbReference type="PROSITE" id="PS00599">
    <property type="entry name" value="AA_TRANSFER_CLASS_2"/>
    <property type="match status" value="1"/>
</dbReference>
<keyword evidence="6 11" id="KW-0808">Transferase</keyword>
<reference evidence="13" key="2">
    <citation type="submission" date="2020-09" db="EMBL/GenBank/DDBJ databases">
        <authorList>
            <person name="Sun Q."/>
            <person name="Zhou Y."/>
        </authorList>
    </citation>
    <scope>NUCLEOTIDE SEQUENCE</scope>
    <source>
        <strain evidence="13">CGMCC 1.12987</strain>
    </source>
</reference>
<accession>A0A917CPY8</accession>
<dbReference type="Gene3D" id="3.40.640.10">
    <property type="entry name" value="Type I PLP-dependent aspartate aminotransferase-like (Major domain)"/>
    <property type="match status" value="1"/>
</dbReference>
<feature type="modified residue" description="N6-(pyridoxal phosphate)lysine" evidence="10">
    <location>
        <position position="265"/>
    </location>
</feature>
<keyword evidence="14" id="KW-1185">Reference proteome</keyword>
<evidence type="ECO:0000256" key="8">
    <source>
        <dbReference type="ARBA" id="ARBA00022898"/>
    </source>
</evidence>
<dbReference type="GO" id="GO:0009102">
    <property type="term" value="P:biotin biosynthetic process"/>
    <property type="evidence" value="ECO:0007669"/>
    <property type="project" value="UniProtKB-UniRule"/>
</dbReference>
<sequence>MNGNHPETPGRQMPACNPLAWMEEELADLARRVQERKLRQSETARADEVETAGAYTRRDGKLLMNLASNNYLGLAGDKRIHQAMIQALRGARPSPAAGAGASRLITGNYAAYTRLEQDIAAWKEREAALVYASGYMANTGTIAALVGRGDAVFSDRLNHASIVDGIVLSRAGHYRYRHNDTGHLRQLLERHQDARRKLIITDAVFSMDGDTAPLRELLRLRDEFGAMLMVDEAHSGGIYGRQGEGLCHALGIHRQVDVLMGTFSKAFGVYGAYVCGSSTLIRYLTNKSRTLIYSTGLPPAVIAGIQEALNIVRTEGWRRTRVLEAARSLRSRLRAAGLDVGEGDSPILPVIAGSNATALAFGARLEEAGILAGTIRPPTVPAGSARLRLSLTALHTEAQLDEACRQIIRNGRELGVIQ</sequence>
<evidence type="ECO:0000256" key="4">
    <source>
        <dbReference type="ARBA" id="ARBA00010008"/>
    </source>
</evidence>
<dbReference type="InterPro" id="IPR004839">
    <property type="entry name" value="Aminotransferase_I/II_large"/>
</dbReference>
<evidence type="ECO:0000256" key="3">
    <source>
        <dbReference type="ARBA" id="ARBA00004746"/>
    </source>
</evidence>
<evidence type="ECO:0000256" key="11">
    <source>
        <dbReference type="RuleBase" id="RU003693"/>
    </source>
</evidence>
<comment type="function">
    <text evidence="2 11">Catalyzes the decarboxylative condensation of pimeloyl-[acyl-carrier protein] and L-alanine to produce 8-amino-7-oxononanoate (AON), [acyl-carrier protein], and carbon dioxide.</text>
</comment>
<evidence type="ECO:0000256" key="1">
    <source>
        <dbReference type="ARBA" id="ARBA00001933"/>
    </source>
</evidence>
<dbReference type="InterPro" id="IPR001917">
    <property type="entry name" value="Aminotrans_II_pyridoxalP_BS"/>
</dbReference>
<protein>
    <recommendedName>
        <fullName evidence="11">8-amino-7-ketopelargonate synthase</fullName>
        <ecNumber evidence="11">2.3.1.47</ecNumber>
    </recommendedName>
</protein>
<evidence type="ECO:0000313" key="13">
    <source>
        <dbReference type="EMBL" id="GGF92453.1"/>
    </source>
</evidence>
<dbReference type="Gene3D" id="3.90.1150.10">
    <property type="entry name" value="Aspartate Aminotransferase, domain 1"/>
    <property type="match status" value="1"/>
</dbReference>
<comment type="cofactor">
    <cofactor evidence="1 10 11">
        <name>pyridoxal 5'-phosphate</name>
        <dbReference type="ChEBI" id="CHEBI:597326"/>
    </cofactor>
</comment>
<dbReference type="EMBL" id="BMGR01000002">
    <property type="protein sequence ID" value="GGF92453.1"/>
    <property type="molecule type" value="Genomic_DNA"/>
</dbReference>
<evidence type="ECO:0000256" key="5">
    <source>
        <dbReference type="ARBA" id="ARBA00011738"/>
    </source>
</evidence>
<dbReference type="EC" id="2.3.1.47" evidence="11"/>
<evidence type="ECO:0000256" key="10">
    <source>
        <dbReference type="PIRSR" id="PIRSR604723-51"/>
    </source>
</evidence>
<dbReference type="PANTHER" id="PTHR13693">
    <property type="entry name" value="CLASS II AMINOTRANSFERASE/8-AMINO-7-OXONONANOATE SYNTHASE"/>
    <property type="match status" value="1"/>
</dbReference>
<comment type="subunit">
    <text evidence="5 11">Homodimer.</text>
</comment>
<gene>
    <name evidence="13" type="primary">bioF</name>
    <name evidence="13" type="ORF">GCM10010916_07290</name>
</gene>
<evidence type="ECO:0000256" key="7">
    <source>
        <dbReference type="ARBA" id="ARBA00022756"/>
    </source>
</evidence>
<comment type="catalytic activity">
    <reaction evidence="9 11">
        <text>6-carboxyhexanoyl-[ACP] + L-alanine + H(+) = (8S)-8-amino-7-oxononanoate + holo-[ACP] + CO2</text>
        <dbReference type="Rhea" id="RHEA:42288"/>
        <dbReference type="Rhea" id="RHEA-COMP:9685"/>
        <dbReference type="Rhea" id="RHEA-COMP:9955"/>
        <dbReference type="ChEBI" id="CHEBI:15378"/>
        <dbReference type="ChEBI" id="CHEBI:16526"/>
        <dbReference type="ChEBI" id="CHEBI:57972"/>
        <dbReference type="ChEBI" id="CHEBI:64479"/>
        <dbReference type="ChEBI" id="CHEBI:78846"/>
        <dbReference type="ChEBI" id="CHEBI:149468"/>
        <dbReference type="EC" id="2.3.1.47"/>
    </reaction>
</comment>
<proteinExistence type="inferred from homology"/>
<keyword evidence="8 10" id="KW-0663">Pyridoxal phosphate</keyword>
<evidence type="ECO:0000256" key="9">
    <source>
        <dbReference type="ARBA" id="ARBA00047715"/>
    </source>
</evidence>
<dbReference type="RefSeq" id="WP_229724941.1">
    <property type="nucleotide sequence ID" value="NZ_BMGR01000002.1"/>
</dbReference>
<comment type="similarity">
    <text evidence="4 11">Belongs to the class-II pyridoxal-phosphate-dependent aminotransferase family. BioF subfamily.</text>
</comment>
<comment type="caution">
    <text evidence="13">The sequence shown here is derived from an EMBL/GenBank/DDBJ whole genome shotgun (WGS) entry which is preliminary data.</text>
</comment>
<feature type="domain" description="Aminotransferase class I/classII large" evidence="12">
    <location>
        <begin position="63"/>
        <end position="407"/>
    </location>
</feature>
<dbReference type="InterPro" id="IPR004723">
    <property type="entry name" value="AONS_Archaea/Proteobacteria"/>
</dbReference>
<dbReference type="GO" id="GO:0008710">
    <property type="term" value="F:8-amino-7-oxononanoate synthase activity"/>
    <property type="evidence" value="ECO:0007669"/>
    <property type="project" value="UniProtKB-UniRule"/>
</dbReference>
<keyword evidence="7" id="KW-0093">Biotin biosynthesis</keyword>
<comment type="pathway">
    <text evidence="3 11">Cofactor biosynthesis; biotin biosynthesis.</text>
</comment>
<evidence type="ECO:0000256" key="2">
    <source>
        <dbReference type="ARBA" id="ARBA00002513"/>
    </source>
</evidence>
<dbReference type="AlphaFoldDB" id="A0A917CPY8"/>
<dbReference type="InterPro" id="IPR050087">
    <property type="entry name" value="AON_synthase_class-II"/>
</dbReference>
<dbReference type="GO" id="GO:0030170">
    <property type="term" value="F:pyridoxal phosphate binding"/>
    <property type="evidence" value="ECO:0007669"/>
    <property type="project" value="InterPro"/>
</dbReference>
<dbReference type="InterPro" id="IPR015424">
    <property type="entry name" value="PyrdxlP-dep_Trfase"/>
</dbReference>
<dbReference type="InterPro" id="IPR015421">
    <property type="entry name" value="PyrdxlP-dep_Trfase_major"/>
</dbReference>
<dbReference type="InterPro" id="IPR015422">
    <property type="entry name" value="PyrdxlP-dep_Trfase_small"/>
</dbReference>
<dbReference type="Proteomes" id="UP000644756">
    <property type="component" value="Unassembled WGS sequence"/>
</dbReference>
<evidence type="ECO:0000313" key="14">
    <source>
        <dbReference type="Proteomes" id="UP000644756"/>
    </source>
</evidence>
<dbReference type="NCBIfam" id="TIGR00858">
    <property type="entry name" value="bioF"/>
    <property type="match status" value="1"/>
</dbReference>